<comment type="caution">
    <text evidence="1">The sequence shown here is derived from an EMBL/GenBank/DDBJ whole genome shotgun (WGS) entry which is preliminary data.</text>
</comment>
<proteinExistence type="predicted"/>
<organism evidence="1 2">
    <name type="scientific">Paenibacillus sepulcri</name>
    <dbReference type="NCBI Taxonomy" id="359917"/>
    <lineage>
        <taxon>Bacteria</taxon>
        <taxon>Bacillati</taxon>
        <taxon>Bacillota</taxon>
        <taxon>Bacilli</taxon>
        <taxon>Bacillales</taxon>
        <taxon>Paenibacillaceae</taxon>
        <taxon>Paenibacillus</taxon>
    </lineage>
</organism>
<evidence type="ECO:0000313" key="1">
    <source>
        <dbReference type="EMBL" id="MBW7462022.1"/>
    </source>
</evidence>
<evidence type="ECO:0008006" key="3">
    <source>
        <dbReference type="Google" id="ProtNLM"/>
    </source>
</evidence>
<accession>A0ABS7CM38</accession>
<gene>
    <name evidence="1" type="ORF">K0U00_49025</name>
</gene>
<dbReference type="Proteomes" id="UP001519887">
    <property type="component" value="Unassembled WGS sequence"/>
</dbReference>
<keyword evidence="2" id="KW-1185">Reference proteome</keyword>
<reference evidence="1 2" key="1">
    <citation type="submission" date="2021-07" db="EMBL/GenBank/DDBJ databases">
        <title>Paenibacillus radiodurans sp. nov., isolated from the southeastern edge of Tengger Desert.</title>
        <authorList>
            <person name="Zhang G."/>
        </authorList>
    </citation>
    <scope>NUCLEOTIDE SEQUENCE [LARGE SCALE GENOMIC DNA]</scope>
    <source>
        <strain evidence="1 2">CCM 7311</strain>
    </source>
</reference>
<feature type="non-terminal residue" evidence="1">
    <location>
        <position position="127"/>
    </location>
</feature>
<evidence type="ECO:0000313" key="2">
    <source>
        <dbReference type="Proteomes" id="UP001519887"/>
    </source>
</evidence>
<sequence length="127" mass="13885">MSTETRRSKESQIVVGMVVIDNFDAVIRSCSSEHEVQKLRLDVERTMLDFIEQLDGCLTPLGPNEFLFFTTRGLFERETGGYKYISLASKAQKRFGLSLSVGIGFGVSANAAGTNARAALRSTKDAG</sequence>
<dbReference type="Gene3D" id="3.30.70.270">
    <property type="match status" value="1"/>
</dbReference>
<dbReference type="EMBL" id="JAHZIK010003502">
    <property type="protein sequence ID" value="MBW7462022.1"/>
    <property type="molecule type" value="Genomic_DNA"/>
</dbReference>
<name>A0ABS7CM38_9BACL</name>
<protein>
    <recommendedName>
        <fullName evidence="3">CdaR GGDEF-like domain-containing protein</fullName>
    </recommendedName>
</protein>
<dbReference type="InterPro" id="IPR043128">
    <property type="entry name" value="Rev_trsase/Diguanyl_cyclase"/>
</dbReference>